<evidence type="ECO:0000313" key="4">
    <source>
        <dbReference type="EMBL" id="SMD31978.1"/>
    </source>
</evidence>
<dbReference type="PROSITE" id="PS50110">
    <property type="entry name" value="RESPONSE_REGULATORY"/>
    <property type="match status" value="1"/>
</dbReference>
<keyword evidence="5" id="KW-1185">Reference proteome</keyword>
<feature type="domain" description="Response regulatory" evidence="2">
    <location>
        <begin position="4"/>
        <end position="117"/>
    </location>
</feature>
<dbReference type="Gene3D" id="3.40.50.2300">
    <property type="match status" value="1"/>
</dbReference>
<dbReference type="InterPro" id="IPR001789">
    <property type="entry name" value="Sig_transdc_resp-reg_receiver"/>
</dbReference>
<dbReference type="AlphaFoldDB" id="A0A1W2G6K8"/>
<feature type="domain" description="HTH LytTR-type" evidence="3">
    <location>
        <begin position="155"/>
        <end position="259"/>
    </location>
</feature>
<keyword evidence="1" id="KW-0597">Phosphoprotein</keyword>
<dbReference type="SMART" id="SM00448">
    <property type="entry name" value="REC"/>
    <property type="match status" value="1"/>
</dbReference>
<dbReference type="InterPro" id="IPR007492">
    <property type="entry name" value="LytTR_DNA-bd_dom"/>
</dbReference>
<dbReference type="EMBL" id="FWYF01000001">
    <property type="protein sequence ID" value="SMD31978.1"/>
    <property type="molecule type" value="Genomic_DNA"/>
</dbReference>
<gene>
    <name evidence="4" type="ORF">SAMN04488029_0316</name>
</gene>
<name>A0A1W2G6K8_REIFA</name>
<dbReference type="PANTHER" id="PTHR37299">
    <property type="entry name" value="TRANSCRIPTIONAL REGULATOR-RELATED"/>
    <property type="match status" value="1"/>
</dbReference>
<dbReference type="RefSeq" id="WP_084370664.1">
    <property type="nucleotide sequence ID" value="NZ_FWYF01000001.1"/>
</dbReference>
<dbReference type="GO" id="GO:0000156">
    <property type="term" value="F:phosphorelay response regulator activity"/>
    <property type="evidence" value="ECO:0007669"/>
    <property type="project" value="InterPro"/>
</dbReference>
<dbReference type="InterPro" id="IPR046947">
    <property type="entry name" value="LytR-like"/>
</dbReference>
<feature type="modified residue" description="4-aspartylphosphate" evidence="1">
    <location>
        <position position="55"/>
    </location>
</feature>
<proteinExistence type="predicted"/>
<evidence type="ECO:0000259" key="2">
    <source>
        <dbReference type="PROSITE" id="PS50110"/>
    </source>
</evidence>
<dbReference type="STRING" id="692418.SAMN04488029_0316"/>
<dbReference type="OrthoDB" id="1646880at2"/>
<protein>
    <submittedName>
        <fullName evidence="4">Two component transcriptional regulator, LytTR family</fullName>
    </submittedName>
</protein>
<dbReference type="PROSITE" id="PS50930">
    <property type="entry name" value="HTH_LYTTR"/>
    <property type="match status" value="1"/>
</dbReference>
<dbReference type="PANTHER" id="PTHR37299:SF1">
    <property type="entry name" value="STAGE 0 SPORULATION PROTEIN A HOMOLOG"/>
    <property type="match status" value="1"/>
</dbReference>
<dbReference type="InterPro" id="IPR011006">
    <property type="entry name" value="CheY-like_superfamily"/>
</dbReference>
<dbReference type="Gene3D" id="2.40.50.1020">
    <property type="entry name" value="LytTr DNA-binding domain"/>
    <property type="match status" value="1"/>
</dbReference>
<organism evidence="4 5">
    <name type="scientific">Reichenbachiella faecimaris</name>
    <dbReference type="NCBI Taxonomy" id="692418"/>
    <lineage>
        <taxon>Bacteria</taxon>
        <taxon>Pseudomonadati</taxon>
        <taxon>Bacteroidota</taxon>
        <taxon>Cytophagia</taxon>
        <taxon>Cytophagales</taxon>
        <taxon>Reichenbachiellaceae</taxon>
        <taxon>Reichenbachiella</taxon>
    </lineage>
</organism>
<evidence type="ECO:0000256" key="1">
    <source>
        <dbReference type="PROSITE-ProRule" id="PRU00169"/>
    </source>
</evidence>
<dbReference type="Pfam" id="PF00072">
    <property type="entry name" value="Response_reg"/>
    <property type="match status" value="1"/>
</dbReference>
<dbReference type="SUPFAM" id="SSF52172">
    <property type="entry name" value="CheY-like"/>
    <property type="match status" value="1"/>
</dbReference>
<dbReference type="SMART" id="SM00850">
    <property type="entry name" value="LytTR"/>
    <property type="match status" value="1"/>
</dbReference>
<evidence type="ECO:0000313" key="5">
    <source>
        <dbReference type="Proteomes" id="UP000192472"/>
    </source>
</evidence>
<reference evidence="4 5" key="1">
    <citation type="submission" date="2017-04" db="EMBL/GenBank/DDBJ databases">
        <authorList>
            <person name="Afonso C.L."/>
            <person name="Miller P.J."/>
            <person name="Scott M.A."/>
            <person name="Spackman E."/>
            <person name="Goraichik I."/>
            <person name="Dimitrov K.M."/>
            <person name="Suarez D.L."/>
            <person name="Swayne D.E."/>
        </authorList>
    </citation>
    <scope>NUCLEOTIDE SEQUENCE [LARGE SCALE GENOMIC DNA]</scope>
    <source>
        <strain evidence="4 5">DSM 26133</strain>
    </source>
</reference>
<sequence>MKLKVLIADDEPLAREIIVSYLEDFEEVGAITEVANGVEAVKTINLHAPDLLFLDIEMPKMNGISVLDSGQLEHQPLVIFTTAYNQYAIKAFELNAIDYLLKPFDRVRFHDTMKKALEKLRLAQLDDFRMELSKFQMDYANSILEKESGHFPTKLVVKDSKKIKHIQIEDIHVVAAAGDYVEIHENQGKFLLYKSISEIQKKLHPKYFRRIHKSAIINIDKIAEIRPHTNSEFYFHMHNGQVVKSGRTYKDQINDLTTGNI</sequence>
<dbReference type="GO" id="GO:0003677">
    <property type="term" value="F:DNA binding"/>
    <property type="evidence" value="ECO:0007669"/>
    <property type="project" value="InterPro"/>
</dbReference>
<evidence type="ECO:0000259" key="3">
    <source>
        <dbReference type="PROSITE" id="PS50930"/>
    </source>
</evidence>
<dbReference type="Pfam" id="PF04397">
    <property type="entry name" value="LytTR"/>
    <property type="match status" value="1"/>
</dbReference>
<accession>A0A1W2G6K8</accession>
<dbReference type="Proteomes" id="UP000192472">
    <property type="component" value="Unassembled WGS sequence"/>
</dbReference>